<proteinExistence type="predicted"/>
<reference evidence="1" key="1">
    <citation type="submission" date="2021-05" db="EMBL/GenBank/DDBJ databases">
        <authorList>
            <person name="Alioto T."/>
            <person name="Alioto T."/>
            <person name="Gomez Garrido J."/>
        </authorList>
    </citation>
    <scope>NUCLEOTIDE SEQUENCE</scope>
</reference>
<dbReference type="EMBL" id="HBUE01074706">
    <property type="protein sequence ID" value="CAG6474414.1"/>
    <property type="molecule type" value="Transcribed_RNA"/>
</dbReference>
<organism evidence="1">
    <name type="scientific">Culex pipiens</name>
    <name type="common">House mosquito</name>
    <dbReference type="NCBI Taxonomy" id="7175"/>
    <lineage>
        <taxon>Eukaryota</taxon>
        <taxon>Metazoa</taxon>
        <taxon>Ecdysozoa</taxon>
        <taxon>Arthropoda</taxon>
        <taxon>Hexapoda</taxon>
        <taxon>Insecta</taxon>
        <taxon>Pterygota</taxon>
        <taxon>Neoptera</taxon>
        <taxon>Endopterygota</taxon>
        <taxon>Diptera</taxon>
        <taxon>Nematocera</taxon>
        <taxon>Culicoidea</taxon>
        <taxon>Culicidae</taxon>
        <taxon>Culicinae</taxon>
        <taxon>Culicini</taxon>
        <taxon>Culex</taxon>
        <taxon>Culex</taxon>
    </lineage>
</organism>
<sequence>MTPPPVTAPAPAPPILTLPGVTAAAALATAWPSSANIVGKCCCERKGRGAGCADCGNKKDCFCRGEMGINLGPCWCTESEFILSGAGSVFWRANSGDRLMLCGESCCCFFGWGCWKQFHVLIGIG</sequence>
<dbReference type="AlphaFoldDB" id="A0A8D8BEB2"/>
<accession>A0A8D8BEB2</accession>
<protein>
    <submittedName>
        <fullName evidence="1">(northern house mosquito) hypothetical protein</fullName>
    </submittedName>
</protein>
<evidence type="ECO:0000313" key="1">
    <source>
        <dbReference type="EMBL" id="CAG6474414.1"/>
    </source>
</evidence>
<name>A0A8D8BEB2_CULPI</name>